<proteinExistence type="predicted"/>
<name>X8E2R0_MYCXE</name>
<accession>X8E2R0</accession>
<dbReference type="EMBL" id="JAOB01000010">
    <property type="protein sequence ID" value="EUA75167.1"/>
    <property type="molecule type" value="Genomic_DNA"/>
</dbReference>
<feature type="region of interest" description="Disordered" evidence="1">
    <location>
        <begin position="1"/>
        <end position="77"/>
    </location>
</feature>
<gene>
    <name evidence="2" type="ORF">I553_3059</name>
</gene>
<evidence type="ECO:0000313" key="2">
    <source>
        <dbReference type="EMBL" id="EUA75167.1"/>
    </source>
</evidence>
<organism evidence="2">
    <name type="scientific">Mycobacterium xenopi 4042</name>
    <dbReference type="NCBI Taxonomy" id="1299334"/>
    <lineage>
        <taxon>Bacteria</taxon>
        <taxon>Bacillati</taxon>
        <taxon>Actinomycetota</taxon>
        <taxon>Actinomycetes</taxon>
        <taxon>Mycobacteriales</taxon>
        <taxon>Mycobacteriaceae</taxon>
        <taxon>Mycobacterium</taxon>
    </lineage>
</organism>
<sequence>MHAVAERLRIGTTASTGRPIFKARSRGQQDSAAALRLDEPEPRPVVGPGEPRVADAFGPHHLGIGGGRHVTETDDAL</sequence>
<comment type="caution">
    <text evidence="2">The sequence shown here is derived from an EMBL/GenBank/DDBJ whole genome shotgun (WGS) entry which is preliminary data.</text>
</comment>
<dbReference type="AlphaFoldDB" id="X8E2R0"/>
<evidence type="ECO:0000256" key="1">
    <source>
        <dbReference type="SAM" id="MobiDB-lite"/>
    </source>
</evidence>
<protein>
    <submittedName>
        <fullName evidence="2">Putative fatty acid synthase</fullName>
    </submittedName>
</protein>
<reference evidence="2" key="1">
    <citation type="submission" date="2014-01" db="EMBL/GenBank/DDBJ databases">
        <authorList>
            <person name="Brown-Elliot B."/>
            <person name="Wallace R."/>
            <person name="Lenaerts A."/>
            <person name="Ordway D."/>
            <person name="DeGroote M.A."/>
            <person name="Parker T."/>
            <person name="Sizemore C."/>
            <person name="Tallon L.J."/>
            <person name="Sadzewicz L.K."/>
            <person name="Sengamalay N."/>
            <person name="Fraser C.M."/>
            <person name="Hine E."/>
            <person name="Shefchek K.A."/>
            <person name="Das S.P."/>
            <person name="Tettelin H."/>
        </authorList>
    </citation>
    <scope>NUCLEOTIDE SEQUENCE [LARGE SCALE GENOMIC DNA]</scope>
    <source>
        <strain evidence="2">4042</strain>
    </source>
</reference>
<dbReference type="PATRIC" id="fig|1299334.3.peg.571"/>